<name>A0A2K8KZG4_MARES</name>
<feature type="chain" id="PRO_5014836655" evidence="1">
    <location>
        <begin position="29"/>
        <end position="253"/>
    </location>
</feature>
<organism evidence="2 3">
    <name type="scientific">Mariprofundus aestuarium</name>
    <dbReference type="NCBI Taxonomy" id="1921086"/>
    <lineage>
        <taxon>Bacteria</taxon>
        <taxon>Pseudomonadati</taxon>
        <taxon>Pseudomonadota</taxon>
        <taxon>Candidatius Mariprofundia</taxon>
        <taxon>Mariprofundales</taxon>
        <taxon>Mariprofundaceae</taxon>
        <taxon>Mariprofundus</taxon>
    </lineage>
</organism>
<dbReference type="SUPFAM" id="SSF111364">
    <property type="entry name" value="Tsx-like channel"/>
    <property type="match status" value="1"/>
</dbReference>
<sequence length="253" mass="28325">MPANLKHPLSTLLLCFTLLSFAPATSHAENFSTTNLQLLYGTNFHDNYYGNNTSNGKMTTLTLEHFSTWSYGDNYFFVDFLSGNFLDFAGAPTGSRSRIYSEWAPRLSFSALSGQNLSAGIFKDLFLAGQLNRDGEGFHAELIGLGADLTIPGFNLLSINLYLRKDNFNSQTWQTTGVWSVPLGTWLSFEGFIDIYGSDNNGTEISTQPQLLLNLGNLADQDFDNLLVGIEWDYHHNRNLNSSVVQGMMKWIW</sequence>
<feature type="signal peptide" evidence="1">
    <location>
        <begin position="1"/>
        <end position="28"/>
    </location>
</feature>
<dbReference type="OrthoDB" id="5290317at2"/>
<protein>
    <submittedName>
        <fullName evidence="2">Nucleoside-specific channel-forming protein, Tsx</fullName>
    </submittedName>
</protein>
<evidence type="ECO:0000313" key="2">
    <source>
        <dbReference type="EMBL" id="ATX78931.1"/>
    </source>
</evidence>
<keyword evidence="1" id="KW-0732">Signal</keyword>
<dbReference type="EMBL" id="CP018799">
    <property type="protein sequence ID" value="ATX78931.1"/>
    <property type="molecule type" value="Genomic_DNA"/>
</dbReference>
<dbReference type="RefSeq" id="WP_157819196.1">
    <property type="nucleotide sequence ID" value="NZ_CP018799.1"/>
</dbReference>
<evidence type="ECO:0000313" key="3">
    <source>
        <dbReference type="Proteomes" id="UP000231701"/>
    </source>
</evidence>
<accession>A0A2K8KZG4</accession>
<dbReference type="Pfam" id="PF16412">
    <property type="entry name" value="DUF5020"/>
    <property type="match status" value="1"/>
</dbReference>
<gene>
    <name evidence="2" type="ORF">Ga0123461_0494</name>
</gene>
<reference evidence="2 3" key="1">
    <citation type="submission" date="2016-12" db="EMBL/GenBank/DDBJ databases">
        <title>Isolation and genomic insights into novel planktonic Zetaproteobacteria from stratified waters of the Chesapeake Bay.</title>
        <authorList>
            <person name="McAllister S.M."/>
            <person name="Kato S."/>
            <person name="Chan C.S."/>
            <person name="Chiu B.K."/>
            <person name="Field E.K."/>
        </authorList>
    </citation>
    <scope>NUCLEOTIDE SEQUENCE [LARGE SCALE GENOMIC DNA]</scope>
    <source>
        <strain evidence="2 3">CP-5</strain>
    </source>
</reference>
<proteinExistence type="predicted"/>
<dbReference type="KEGG" id="maes:Ga0123461_0494"/>
<dbReference type="InterPro" id="IPR036777">
    <property type="entry name" value="Channel_Tsx-like_sf"/>
</dbReference>
<dbReference type="Gene3D" id="2.40.230.20">
    <property type="entry name" value="Nucleoside-specific channel-forming protein, Tsx-like"/>
    <property type="match status" value="1"/>
</dbReference>
<evidence type="ECO:0000256" key="1">
    <source>
        <dbReference type="SAM" id="SignalP"/>
    </source>
</evidence>
<dbReference type="Proteomes" id="UP000231701">
    <property type="component" value="Chromosome"/>
</dbReference>
<keyword evidence="3" id="KW-1185">Reference proteome</keyword>
<dbReference type="AlphaFoldDB" id="A0A2K8KZG4"/>
<dbReference type="GO" id="GO:0009279">
    <property type="term" value="C:cell outer membrane"/>
    <property type="evidence" value="ECO:0007669"/>
    <property type="project" value="InterPro"/>
</dbReference>